<feature type="region of interest" description="Disordered" evidence="1">
    <location>
        <begin position="219"/>
        <end position="252"/>
    </location>
</feature>
<comment type="caution">
    <text evidence="3">The sequence shown here is derived from an EMBL/GenBank/DDBJ whole genome shotgun (WGS) entry which is preliminary data.</text>
</comment>
<dbReference type="Proteomes" id="UP000245956">
    <property type="component" value="Unassembled WGS sequence"/>
</dbReference>
<gene>
    <name evidence="3" type="ORF">PCL_03026</name>
    <name evidence="2" type="ORF">Purlil1_464</name>
</gene>
<sequence>MGLISDMIMPLDVCVHPRAWDAFGACKAYLCHFVARLRLHIVGGRKRKTRAARQDGGLIPPILQEELHQKWGIAAADDSPQGPVTQDNGFASVSDQHAVGVSWVRYTVQYRIDATVARRAKARGRTRVTPSRGRAHVVGDNRATIQGRCPMAERQQAPNGKVCESGLKVSLLCCGSRIRRGARSTESTAQAMLVRAYFGTETVHNRSVAAVGCLPRGGHPMTSENAQEDDVASQKGVAGSSDPIVHPALGWN</sequence>
<reference evidence="2" key="3">
    <citation type="submission" date="2023-11" db="EMBL/GenBank/DDBJ databases">
        <authorList>
            <person name="Beijen E."/>
            <person name="Ohm R.A."/>
        </authorList>
    </citation>
    <scope>NUCLEOTIDE SEQUENCE</scope>
    <source>
        <strain evidence="2">CBS 150709</strain>
    </source>
</reference>
<proteinExistence type="predicted"/>
<evidence type="ECO:0000313" key="4">
    <source>
        <dbReference type="Proteomes" id="UP000245956"/>
    </source>
</evidence>
<evidence type="ECO:0000313" key="2">
    <source>
        <dbReference type="EMBL" id="KAK4094768.1"/>
    </source>
</evidence>
<evidence type="ECO:0000313" key="5">
    <source>
        <dbReference type="Proteomes" id="UP001287286"/>
    </source>
</evidence>
<dbReference type="EMBL" id="JAWRVI010000002">
    <property type="protein sequence ID" value="KAK4094768.1"/>
    <property type="molecule type" value="Genomic_DNA"/>
</dbReference>
<dbReference type="AlphaFoldDB" id="A0A2U3DYC3"/>
<evidence type="ECO:0000256" key="1">
    <source>
        <dbReference type="SAM" id="MobiDB-lite"/>
    </source>
</evidence>
<reference evidence="3" key="1">
    <citation type="submission" date="2015-05" db="EMBL/GenBank/DDBJ databases">
        <authorList>
            <person name="Wang D.B."/>
            <person name="Wang M."/>
        </authorList>
    </citation>
    <scope>NUCLEOTIDE SEQUENCE</scope>
    <source>
        <strain evidence="3">36-1</strain>
    </source>
</reference>
<protein>
    <submittedName>
        <fullName evidence="3">Uncharacterized protein</fullName>
    </submittedName>
</protein>
<dbReference type="EMBL" id="LCWV01000019">
    <property type="protein sequence ID" value="PWI67258.1"/>
    <property type="molecule type" value="Genomic_DNA"/>
</dbReference>
<keyword evidence="5" id="KW-1185">Reference proteome</keyword>
<dbReference type="Proteomes" id="UP001287286">
    <property type="component" value="Unassembled WGS sequence"/>
</dbReference>
<reference evidence="3 4" key="2">
    <citation type="journal article" date="2016" name="Front. Microbiol.">
        <title>Genome and transcriptome sequences reveal the specific parasitism of the nematophagous Purpureocillium lilacinum 36-1.</title>
        <authorList>
            <person name="Xie J."/>
            <person name="Li S."/>
            <person name="Mo C."/>
            <person name="Xiao X."/>
            <person name="Peng D."/>
            <person name="Wang G."/>
            <person name="Xiao Y."/>
        </authorList>
    </citation>
    <scope>NUCLEOTIDE SEQUENCE [LARGE SCALE GENOMIC DNA]</scope>
    <source>
        <strain evidence="3 4">36-1</strain>
    </source>
</reference>
<organism evidence="3 4">
    <name type="scientific">Purpureocillium lilacinum</name>
    <name type="common">Paecilomyces lilacinus</name>
    <dbReference type="NCBI Taxonomy" id="33203"/>
    <lineage>
        <taxon>Eukaryota</taxon>
        <taxon>Fungi</taxon>
        <taxon>Dikarya</taxon>
        <taxon>Ascomycota</taxon>
        <taxon>Pezizomycotina</taxon>
        <taxon>Sordariomycetes</taxon>
        <taxon>Hypocreomycetidae</taxon>
        <taxon>Hypocreales</taxon>
        <taxon>Ophiocordycipitaceae</taxon>
        <taxon>Purpureocillium</taxon>
    </lineage>
</organism>
<accession>A0A2U3DYC3</accession>
<evidence type="ECO:0000313" key="3">
    <source>
        <dbReference type="EMBL" id="PWI67258.1"/>
    </source>
</evidence>
<reference evidence="2 5" key="4">
    <citation type="journal article" date="2024" name="Microbiol. Resour. Announc.">
        <title>Genome annotations for the ascomycete fungi Trichoderma harzianum, Trichoderma aggressivum, and Purpureocillium lilacinum.</title>
        <authorList>
            <person name="Beijen E.P.W."/>
            <person name="Ohm R.A."/>
        </authorList>
    </citation>
    <scope>NUCLEOTIDE SEQUENCE [LARGE SCALE GENOMIC DNA]</scope>
    <source>
        <strain evidence="2 5">CBS 150709</strain>
    </source>
</reference>
<name>A0A2U3DYC3_PURLI</name>